<evidence type="ECO:0000256" key="2">
    <source>
        <dbReference type="ARBA" id="ARBA00022448"/>
    </source>
</evidence>
<organism evidence="6 7">
    <name type="scientific">Polyrhizophydium stewartii</name>
    <dbReference type="NCBI Taxonomy" id="2732419"/>
    <lineage>
        <taxon>Eukaryota</taxon>
        <taxon>Fungi</taxon>
        <taxon>Fungi incertae sedis</taxon>
        <taxon>Chytridiomycota</taxon>
        <taxon>Chytridiomycota incertae sedis</taxon>
        <taxon>Chytridiomycetes</taxon>
        <taxon>Rhizophydiales</taxon>
        <taxon>Rhizophydiales incertae sedis</taxon>
        <taxon>Polyrhizophydium</taxon>
    </lineage>
</organism>
<dbReference type="PANTHER" id="PTHR13768">
    <property type="entry name" value="SOLUBLE NSF ATTACHMENT PROTEIN SNAP"/>
    <property type="match status" value="1"/>
</dbReference>
<proteinExistence type="inferred from homology"/>
<sequence length="289" mass="32018">MASSTDGPGLLAEAERKLKAKGMFGFGGPKLDEAADLFGRAANAFKLSKKWKDSGDAFVQQAQTLERMGDRDDAASAYINASKSYKKEHPRDAVVALETAVKFLTEKGRFSAAANNMKQVAEIYETDIADMEKAMHAYEQAAEWYSGEDSNAQANACMLKVATFAGTLEMYDRAIDLFERVASKSVDNNLTKWSVRDYLFKAGICVLCTGDNVRARNSLDRYQSLDATFSETRECKLLLALLDAIEAGDVEAFTASLRDFDRLSKLDEWKTSLLLRVKNKLDAQEADFT</sequence>
<dbReference type="PRINTS" id="PR00448">
    <property type="entry name" value="NSFATTACHMNT"/>
</dbReference>
<dbReference type="EMBL" id="JADGIZ020000002">
    <property type="protein sequence ID" value="KAL2919630.1"/>
    <property type="molecule type" value="Genomic_DNA"/>
</dbReference>
<dbReference type="Gene3D" id="1.25.40.10">
    <property type="entry name" value="Tetratricopeptide repeat domain"/>
    <property type="match status" value="1"/>
</dbReference>
<evidence type="ECO:0000256" key="5">
    <source>
        <dbReference type="SAM" id="Coils"/>
    </source>
</evidence>
<comment type="similarity">
    <text evidence="1 4">Belongs to the SNAP family.</text>
</comment>
<accession>A0ABR4NJD6</accession>
<evidence type="ECO:0000313" key="7">
    <source>
        <dbReference type="Proteomes" id="UP001527925"/>
    </source>
</evidence>
<keyword evidence="3 4" id="KW-0653">Protein transport</keyword>
<feature type="coiled-coil region" evidence="5">
    <location>
        <begin position="114"/>
        <end position="141"/>
    </location>
</feature>
<comment type="function">
    <text evidence="4">Required for vesicular transport between the endoplasmic reticulum and the Golgi apparatus.</text>
</comment>
<protein>
    <submittedName>
        <fullName evidence="6">Vesicular-fusion protein S17</fullName>
    </submittedName>
</protein>
<gene>
    <name evidence="6" type="primary">SEC17</name>
    <name evidence="6" type="ORF">HK105_200543</name>
</gene>
<evidence type="ECO:0000256" key="3">
    <source>
        <dbReference type="ARBA" id="ARBA00022927"/>
    </source>
</evidence>
<dbReference type="SUPFAM" id="SSF48452">
    <property type="entry name" value="TPR-like"/>
    <property type="match status" value="1"/>
</dbReference>
<dbReference type="Proteomes" id="UP001527925">
    <property type="component" value="Unassembled WGS sequence"/>
</dbReference>
<name>A0ABR4NJD6_9FUNG</name>
<keyword evidence="4" id="KW-0472">Membrane</keyword>
<reference evidence="6 7" key="1">
    <citation type="submission" date="2023-09" db="EMBL/GenBank/DDBJ databases">
        <title>Pangenome analysis of Batrachochytrium dendrobatidis and related Chytrids.</title>
        <authorList>
            <person name="Yacoub M.N."/>
            <person name="Stajich J.E."/>
            <person name="James T.Y."/>
        </authorList>
    </citation>
    <scope>NUCLEOTIDE SEQUENCE [LARGE SCALE GENOMIC DNA]</scope>
    <source>
        <strain evidence="6 7">JEL0888</strain>
    </source>
</reference>
<comment type="subcellular location">
    <subcellularLocation>
        <location evidence="4">Membrane</location>
        <topology evidence="4">Peripheral membrane protein</topology>
    </subcellularLocation>
</comment>
<keyword evidence="5" id="KW-0175">Coiled coil</keyword>
<dbReference type="PANTHER" id="PTHR13768:SF8">
    <property type="entry name" value="ALPHA-SOLUBLE NSF ATTACHMENT PROTEIN"/>
    <property type="match status" value="1"/>
</dbReference>
<keyword evidence="2 4" id="KW-0813">Transport</keyword>
<evidence type="ECO:0000256" key="1">
    <source>
        <dbReference type="ARBA" id="ARBA00010050"/>
    </source>
</evidence>
<keyword evidence="4" id="KW-0931">ER-Golgi transport</keyword>
<evidence type="ECO:0000313" key="6">
    <source>
        <dbReference type="EMBL" id="KAL2919630.1"/>
    </source>
</evidence>
<dbReference type="CDD" id="cd15832">
    <property type="entry name" value="SNAP"/>
    <property type="match status" value="1"/>
</dbReference>
<comment type="caution">
    <text evidence="6">The sequence shown here is derived from an EMBL/GenBank/DDBJ whole genome shotgun (WGS) entry which is preliminary data.</text>
</comment>
<evidence type="ECO:0000256" key="4">
    <source>
        <dbReference type="RuleBase" id="RU367013"/>
    </source>
</evidence>
<keyword evidence="7" id="KW-1185">Reference proteome</keyword>
<dbReference type="InterPro" id="IPR011990">
    <property type="entry name" value="TPR-like_helical_dom_sf"/>
</dbReference>
<dbReference type="InterPro" id="IPR000744">
    <property type="entry name" value="NSF_attach"/>
</dbReference>
<dbReference type="Pfam" id="PF14938">
    <property type="entry name" value="SNAP"/>
    <property type="match status" value="1"/>
</dbReference>